<keyword evidence="3 5" id="KW-0378">Hydrolase</keyword>
<keyword evidence="6" id="KW-0732">Signal</keyword>
<sequence length="382" mass="38914">MKSFALVAAALVAPAFAAPTTIPIIKLAGSAKENSYIVKLKDGVSMDSHIAQLLGSNLNGGQDCQVVYKYENVFNGYASVLKGVMLDYVRQSSDVESIQADTIYKINWEEDDEALASREVHGQEVSHLSERGANGEGVDIYGLDTGILTTHTCFGGRASWGATFGGYPDSDGNGHGTHTAGTAAGKGFGLATASKVIAVKVCSDAGECASSDIAAGVQFVVQQAASSGRPSIATMSLGGPADPAIDSAVSAAITRGIHFTVAAGNDNHDASEDSPAHVAAANTIAAVDSTNRKASFSNFGSVVDVWALGVNVLSAWIGSNTATNTISGTSMATPQVAGILAVVLGNEGQMKPAELSAALVKNAKPLVIGAPAGTTNLLADVW</sequence>
<dbReference type="SUPFAM" id="SSF52743">
    <property type="entry name" value="Subtilisin-like"/>
    <property type="match status" value="1"/>
</dbReference>
<dbReference type="InterPro" id="IPR050131">
    <property type="entry name" value="Peptidase_S8_subtilisin-like"/>
</dbReference>
<dbReference type="GO" id="GO:0004252">
    <property type="term" value="F:serine-type endopeptidase activity"/>
    <property type="evidence" value="ECO:0007669"/>
    <property type="project" value="UniProtKB-UniRule"/>
</dbReference>
<feature type="chain" id="PRO_5034803372" description="Cuticle-degrading protease" evidence="6">
    <location>
        <begin position="18"/>
        <end position="382"/>
    </location>
</feature>
<feature type="active site" description="Charge relay system" evidence="5">
    <location>
        <position position="175"/>
    </location>
</feature>
<dbReference type="PROSITE" id="PS51892">
    <property type="entry name" value="SUBTILASE"/>
    <property type="match status" value="1"/>
</dbReference>
<comment type="similarity">
    <text evidence="1 5">Belongs to the peptidase S8 family.</text>
</comment>
<dbReference type="Gene3D" id="3.30.70.80">
    <property type="entry name" value="Peptidase S8 propeptide/proteinase inhibitor I9"/>
    <property type="match status" value="1"/>
</dbReference>
<keyword evidence="2 5" id="KW-0645">Protease</keyword>
<evidence type="ECO:0000256" key="1">
    <source>
        <dbReference type="ARBA" id="ARBA00011073"/>
    </source>
</evidence>
<feature type="active site" description="Charge relay system" evidence="5">
    <location>
        <position position="144"/>
    </location>
</feature>
<dbReference type="GO" id="GO:0005615">
    <property type="term" value="C:extracellular space"/>
    <property type="evidence" value="ECO:0007669"/>
    <property type="project" value="TreeGrafter"/>
</dbReference>
<evidence type="ECO:0000256" key="6">
    <source>
        <dbReference type="SAM" id="SignalP"/>
    </source>
</evidence>
<dbReference type="Gene3D" id="3.40.50.200">
    <property type="entry name" value="Peptidase S8/S53 domain"/>
    <property type="match status" value="1"/>
</dbReference>
<keyword evidence="4 5" id="KW-0720">Serine protease</keyword>
<feature type="domain" description="Inhibitor I9" evidence="8">
    <location>
        <begin position="35"/>
        <end position="106"/>
    </location>
</feature>
<proteinExistence type="inferred from homology"/>
<evidence type="ECO:0000313" key="9">
    <source>
        <dbReference type="EMBL" id="CAE6452005.1"/>
    </source>
</evidence>
<dbReference type="PANTHER" id="PTHR43806">
    <property type="entry name" value="PEPTIDASE S8"/>
    <property type="match status" value="1"/>
</dbReference>
<dbReference type="InterPro" id="IPR000209">
    <property type="entry name" value="Peptidase_S8/S53_dom"/>
</dbReference>
<dbReference type="GO" id="GO:0006508">
    <property type="term" value="P:proteolysis"/>
    <property type="evidence" value="ECO:0007669"/>
    <property type="project" value="UniProtKB-KW"/>
</dbReference>
<accession>A0A8H3GJ15</accession>
<reference evidence="9" key="1">
    <citation type="submission" date="2021-01" db="EMBL/GenBank/DDBJ databases">
        <authorList>
            <person name="Kaushik A."/>
        </authorList>
    </citation>
    <scope>NUCLEOTIDE SEQUENCE</scope>
    <source>
        <strain evidence="9">AG4-R118</strain>
    </source>
</reference>
<dbReference type="Pfam" id="PF00082">
    <property type="entry name" value="Peptidase_S8"/>
    <property type="match status" value="1"/>
</dbReference>
<gene>
    <name evidence="9" type="ORF">RDB_LOCUS70968</name>
</gene>
<dbReference type="SUPFAM" id="SSF54897">
    <property type="entry name" value="Protease propeptides/inhibitors"/>
    <property type="match status" value="1"/>
</dbReference>
<evidence type="ECO:0000256" key="3">
    <source>
        <dbReference type="ARBA" id="ARBA00022801"/>
    </source>
</evidence>
<dbReference type="CDD" id="cd04077">
    <property type="entry name" value="Peptidases_S8_PCSK9_ProteinaseK_like"/>
    <property type="match status" value="1"/>
</dbReference>
<evidence type="ECO:0000256" key="4">
    <source>
        <dbReference type="ARBA" id="ARBA00022825"/>
    </source>
</evidence>
<dbReference type="Pfam" id="PF05922">
    <property type="entry name" value="Inhibitor_I9"/>
    <property type="match status" value="1"/>
</dbReference>
<evidence type="ECO:0000259" key="7">
    <source>
        <dbReference type="Pfam" id="PF00082"/>
    </source>
</evidence>
<dbReference type="EMBL" id="CAJMWX010001042">
    <property type="protein sequence ID" value="CAE6452005.1"/>
    <property type="molecule type" value="Genomic_DNA"/>
</dbReference>
<dbReference type="AlphaFoldDB" id="A0A8H3GJ15"/>
<dbReference type="InterPro" id="IPR037045">
    <property type="entry name" value="S8pro/Inhibitor_I9_sf"/>
</dbReference>
<feature type="active site" description="Charge relay system" evidence="5">
    <location>
        <position position="330"/>
    </location>
</feature>
<dbReference type="Proteomes" id="UP000663888">
    <property type="component" value="Unassembled WGS sequence"/>
</dbReference>
<dbReference type="PRINTS" id="PR00723">
    <property type="entry name" value="SUBTILISIN"/>
</dbReference>
<feature type="domain" description="Peptidase S8/S53" evidence="7">
    <location>
        <begin position="137"/>
        <end position="366"/>
    </location>
</feature>
<dbReference type="PROSITE" id="PS00138">
    <property type="entry name" value="SUBTILASE_SER"/>
    <property type="match status" value="1"/>
</dbReference>
<evidence type="ECO:0008006" key="11">
    <source>
        <dbReference type="Google" id="ProtNLM"/>
    </source>
</evidence>
<organism evidence="9 10">
    <name type="scientific">Rhizoctonia solani</name>
    <dbReference type="NCBI Taxonomy" id="456999"/>
    <lineage>
        <taxon>Eukaryota</taxon>
        <taxon>Fungi</taxon>
        <taxon>Dikarya</taxon>
        <taxon>Basidiomycota</taxon>
        <taxon>Agaricomycotina</taxon>
        <taxon>Agaricomycetes</taxon>
        <taxon>Cantharellales</taxon>
        <taxon>Ceratobasidiaceae</taxon>
        <taxon>Rhizoctonia</taxon>
    </lineage>
</organism>
<feature type="signal peptide" evidence="6">
    <location>
        <begin position="1"/>
        <end position="17"/>
    </location>
</feature>
<dbReference type="InterPro" id="IPR010259">
    <property type="entry name" value="S8pro/Inhibitor_I9"/>
</dbReference>
<evidence type="ECO:0000256" key="5">
    <source>
        <dbReference type="PROSITE-ProRule" id="PRU01240"/>
    </source>
</evidence>
<dbReference type="PANTHER" id="PTHR43806:SF66">
    <property type="entry name" value="SERIN ENDOPEPTIDASE"/>
    <property type="match status" value="1"/>
</dbReference>
<dbReference type="InterPro" id="IPR023828">
    <property type="entry name" value="Peptidase_S8_Ser-AS"/>
</dbReference>
<evidence type="ECO:0000259" key="8">
    <source>
        <dbReference type="Pfam" id="PF05922"/>
    </source>
</evidence>
<evidence type="ECO:0000256" key="2">
    <source>
        <dbReference type="ARBA" id="ARBA00022670"/>
    </source>
</evidence>
<name>A0A8H3GJ15_9AGAM</name>
<evidence type="ECO:0000313" key="10">
    <source>
        <dbReference type="Proteomes" id="UP000663888"/>
    </source>
</evidence>
<protein>
    <recommendedName>
        <fullName evidence="11">Cuticle-degrading protease</fullName>
    </recommendedName>
</protein>
<dbReference type="InterPro" id="IPR036852">
    <property type="entry name" value="Peptidase_S8/S53_dom_sf"/>
</dbReference>
<dbReference type="InterPro" id="IPR015500">
    <property type="entry name" value="Peptidase_S8_subtilisin-rel"/>
</dbReference>
<comment type="caution">
    <text evidence="9">The sequence shown here is derived from an EMBL/GenBank/DDBJ whole genome shotgun (WGS) entry which is preliminary data.</text>
</comment>
<dbReference type="InterPro" id="IPR034193">
    <property type="entry name" value="PCSK9_ProteinaseK-like"/>
</dbReference>